<keyword evidence="3" id="KW-1185">Reference proteome</keyword>
<proteinExistence type="predicted"/>
<dbReference type="EMBL" id="JACHOC010000007">
    <property type="protein sequence ID" value="MBB4623787.1"/>
    <property type="molecule type" value="Genomic_DNA"/>
</dbReference>
<name>A0ABR6KSB1_9BACT</name>
<dbReference type="Pfam" id="PF08667">
    <property type="entry name" value="BetR"/>
    <property type="match status" value="1"/>
</dbReference>
<organism evidence="2 3">
    <name type="scientific">Parabacteroides faecis</name>
    <dbReference type="NCBI Taxonomy" id="1217282"/>
    <lineage>
        <taxon>Bacteria</taxon>
        <taxon>Pseudomonadati</taxon>
        <taxon>Bacteroidota</taxon>
        <taxon>Bacteroidia</taxon>
        <taxon>Bacteroidales</taxon>
        <taxon>Tannerellaceae</taxon>
        <taxon>Parabacteroides</taxon>
    </lineage>
</organism>
<feature type="domain" description="Transcription regulator BetR N-terminal" evidence="1">
    <location>
        <begin position="23"/>
        <end position="75"/>
    </location>
</feature>
<evidence type="ECO:0000259" key="1">
    <source>
        <dbReference type="Pfam" id="PF08667"/>
    </source>
</evidence>
<evidence type="ECO:0000313" key="3">
    <source>
        <dbReference type="Proteomes" id="UP000533637"/>
    </source>
</evidence>
<comment type="caution">
    <text evidence="2">The sequence shown here is derived from an EMBL/GenBank/DDBJ whole genome shotgun (WGS) entry which is preliminary data.</text>
</comment>
<dbReference type="RefSeq" id="WP_122351367.1">
    <property type="nucleotide sequence ID" value="NZ_BMPB01000008.1"/>
</dbReference>
<sequence length="321" mass="37620">MEKELLYDNLLNTIKEEFPQKTNLVSALVDLLCIEKEAVYRRLRGEVAFTFAEIVTIANAFGISLDNLVGTVTAKSRPFQLKLVDFVNPKEIDYDMLEQYVDVLGLSREDEKSELIDCTNILPQQLYMNYKYISRFYLFKWLYQCGVPGKAKRFDEIEVTDRFVGIQLASVEESRYVRNSYYILDPLIFQYLVNDINYFMSIHLIGKEDVELLKEELMKFLDEMEILATRGYFEETGNKVFIYISSVNFDTSYWCVQIKNYHISMIKTFILSSVASLDEGTYEKLRKWLRALIRSSIMISVSGERQRVAFFKAQRELIQSL</sequence>
<protein>
    <recommendedName>
        <fullName evidence="1">Transcription regulator BetR N-terminal domain-containing protein</fullName>
    </recommendedName>
</protein>
<reference evidence="2 3" key="1">
    <citation type="submission" date="2020-08" db="EMBL/GenBank/DDBJ databases">
        <title>Genomic Encyclopedia of Type Strains, Phase IV (KMG-IV): sequencing the most valuable type-strain genomes for metagenomic binning, comparative biology and taxonomic classification.</title>
        <authorList>
            <person name="Goeker M."/>
        </authorList>
    </citation>
    <scope>NUCLEOTIDE SEQUENCE [LARGE SCALE GENOMIC DNA]</scope>
    <source>
        <strain evidence="2 3">DSM 102983</strain>
    </source>
</reference>
<gene>
    <name evidence="2" type="ORF">GGQ57_003703</name>
</gene>
<accession>A0ABR6KSB1</accession>
<dbReference type="InterPro" id="IPR013975">
    <property type="entry name" value="Tscrpt_reg_BetR_N"/>
</dbReference>
<evidence type="ECO:0000313" key="2">
    <source>
        <dbReference type="EMBL" id="MBB4623787.1"/>
    </source>
</evidence>
<dbReference type="Proteomes" id="UP000533637">
    <property type="component" value="Unassembled WGS sequence"/>
</dbReference>